<comment type="caution">
    <text evidence="1">The sequence shown here is derived from an EMBL/GenBank/DDBJ whole genome shotgun (WGS) entry which is preliminary data.</text>
</comment>
<sequence>MNKRQWMANIWFYLRVNYIYAKLVPKMVINHISAALNID</sequence>
<evidence type="ECO:0000313" key="2">
    <source>
        <dbReference type="Proteomes" id="UP000037069"/>
    </source>
</evidence>
<keyword evidence="2" id="KW-1185">Reference proteome</keyword>
<accession>A0A0L0CQF3</accession>
<organism evidence="1 2">
    <name type="scientific">Lucilia cuprina</name>
    <name type="common">Green bottle fly</name>
    <name type="synonym">Australian sheep blowfly</name>
    <dbReference type="NCBI Taxonomy" id="7375"/>
    <lineage>
        <taxon>Eukaryota</taxon>
        <taxon>Metazoa</taxon>
        <taxon>Ecdysozoa</taxon>
        <taxon>Arthropoda</taxon>
        <taxon>Hexapoda</taxon>
        <taxon>Insecta</taxon>
        <taxon>Pterygota</taxon>
        <taxon>Neoptera</taxon>
        <taxon>Endopterygota</taxon>
        <taxon>Diptera</taxon>
        <taxon>Brachycera</taxon>
        <taxon>Muscomorpha</taxon>
        <taxon>Oestroidea</taxon>
        <taxon>Calliphoridae</taxon>
        <taxon>Luciliinae</taxon>
        <taxon>Lucilia</taxon>
    </lineage>
</organism>
<protein>
    <submittedName>
        <fullName evidence="1">Uncharacterized protein</fullName>
    </submittedName>
</protein>
<dbReference type="AlphaFoldDB" id="A0A0L0CQF3"/>
<proteinExistence type="predicted"/>
<dbReference type="Proteomes" id="UP000037069">
    <property type="component" value="Unassembled WGS sequence"/>
</dbReference>
<evidence type="ECO:0000313" key="1">
    <source>
        <dbReference type="EMBL" id="KNC34605.1"/>
    </source>
</evidence>
<reference evidence="1 2" key="1">
    <citation type="journal article" date="2015" name="Nat. Commun.">
        <title>Lucilia cuprina genome unlocks parasitic fly biology to underpin future interventions.</title>
        <authorList>
            <person name="Anstead C.A."/>
            <person name="Korhonen P.K."/>
            <person name="Young N.D."/>
            <person name="Hall R.S."/>
            <person name="Jex A.R."/>
            <person name="Murali S.C."/>
            <person name="Hughes D.S."/>
            <person name="Lee S.F."/>
            <person name="Perry T."/>
            <person name="Stroehlein A.J."/>
            <person name="Ansell B.R."/>
            <person name="Breugelmans B."/>
            <person name="Hofmann A."/>
            <person name="Qu J."/>
            <person name="Dugan S."/>
            <person name="Lee S.L."/>
            <person name="Chao H."/>
            <person name="Dinh H."/>
            <person name="Han Y."/>
            <person name="Doddapaneni H.V."/>
            <person name="Worley K.C."/>
            <person name="Muzny D.M."/>
            <person name="Ioannidis P."/>
            <person name="Waterhouse R.M."/>
            <person name="Zdobnov E.M."/>
            <person name="James P.J."/>
            <person name="Bagnall N.H."/>
            <person name="Kotze A.C."/>
            <person name="Gibbs R.A."/>
            <person name="Richards S."/>
            <person name="Batterham P."/>
            <person name="Gasser R.B."/>
        </authorList>
    </citation>
    <scope>NUCLEOTIDE SEQUENCE [LARGE SCALE GENOMIC DNA]</scope>
    <source>
        <strain evidence="1 2">LS</strain>
        <tissue evidence="1">Full body</tissue>
    </source>
</reference>
<dbReference type="EMBL" id="JRES01000049">
    <property type="protein sequence ID" value="KNC34605.1"/>
    <property type="molecule type" value="Genomic_DNA"/>
</dbReference>
<gene>
    <name evidence="1" type="ORF">FF38_09348</name>
</gene>
<name>A0A0L0CQF3_LUCCU</name>